<organism evidence="2 3">
    <name type="scientific">Necator americanus</name>
    <name type="common">Human hookworm</name>
    <dbReference type="NCBI Taxonomy" id="51031"/>
    <lineage>
        <taxon>Eukaryota</taxon>
        <taxon>Metazoa</taxon>
        <taxon>Ecdysozoa</taxon>
        <taxon>Nematoda</taxon>
        <taxon>Chromadorea</taxon>
        <taxon>Rhabditida</taxon>
        <taxon>Rhabditina</taxon>
        <taxon>Rhabditomorpha</taxon>
        <taxon>Strongyloidea</taxon>
        <taxon>Ancylostomatidae</taxon>
        <taxon>Bunostominae</taxon>
        <taxon>Necator</taxon>
    </lineage>
</organism>
<protein>
    <recommendedName>
        <fullName evidence="4">Transmembrane protein</fullName>
    </recommendedName>
</protein>
<feature type="transmembrane region" description="Helical" evidence="1">
    <location>
        <begin position="59"/>
        <end position="80"/>
    </location>
</feature>
<proteinExistence type="predicted"/>
<evidence type="ECO:0000313" key="3">
    <source>
        <dbReference type="Proteomes" id="UP001303046"/>
    </source>
</evidence>
<keyword evidence="1" id="KW-0812">Transmembrane</keyword>
<reference evidence="2 3" key="1">
    <citation type="submission" date="2023-08" db="EMBL/GenBank/DDBJ databases">
        <title>A Necator americanus chromosomal reference genome.</title>
        <authorList>
            <person name="Ilik V."/>
            <person name="Petrzelkova K.J."/>
            <person name="Pardy F."/>
            <person name="Fuh T."/>
            <person name="Niatou-Singa F.S."/>
            <person name="Gouil Q."/>
            <person name="Baker L."/>
            <person name="Ritchie M.E."/>
            <person name="Jex A.R."/>
            <person name="Gazzola D."/>
            <person name="Li H."/>
            <person name="Toshio Fujiwara R."/>
            <person name="Zhan B."/>
            <person name="Aroian R.V."/>
            <person name="Pafco B."/>
            <person name="Schwarz E.M."/>
        </authorList>
    </citation>
    <scope>NUCLEOTIDE SEQUENCE [LARGE SCALE GENOMIC DNA]</scope>
    <source>
        <strain evidence="2 3">Aroian</strain>
        <tissue evidence="2">Whole animal</tissue>
    </source>
</reference>
<gene>
    <name evidence="2" type="primary">Necator_chrII.g5860</name>
    <name evidence="2" type="ORF">RB195_018067</name>
</gene>
<keyword evidence="1" id="KW-1133">Transmembrane helix</keyword>
<accession>A0ABR1C813</accession>
<keyword evidence="1" id="KW-0472">Membrane</keyword>
<keyword evidence="3" id="KW-1185">Reference proteome</keyword>
<sequence>MLDDIGVASVAQTVKNHKSSYVQGAEWLAKKKKLRDAWLTSQHKTTTTTAPPSDRASTILFAVLGFLALITIIALVTWAVKRNVVKQQRKRDREVQEHQELLEQSIRSRLVYREVECFSTPIIFVGLLPSGTRHAES</sequence>
<dbReference type="EMBL" id="JAVFWL010000002">
    <property type="protein sequence ID" value="KAK6734653.1"/>
    <property type="molecule type" value="Genomic_DNA"/>
</dbReference>
<dbReference type="Proteomes" id="UP001303046">
    <property type="component" value="Unassembled WGS sequence"/>
</dbReference>
<comment type="caution">
    <text evidence="2">The sequence shown here is derived from an EMBL/GenBank/DDBJ whole genome shotgun (WGS) entry which is preliminary data.</text>
</comment>
<evidence type="ECO:0008006" key="4">
    <source>
        <dbReference type="Google" id="ProtNLM"/>
    </source>
</evidence>
<name>A0ABR1C813_NECAM</name>
<evidence type="ECO:0000256" key="1">
    <source>
        <dbReference type="SAM" id="Phobius"/>
    </source>
</evidence>
<evidence type="ECO:0000313" key="2">
    <source>
        <dbReference type="EMBL" id="KAK6734653.1"/>
    </source>
</evidence>